<evidence type="ECO:0000256" key="1">
    <source>
        <dbReference type="SAM" id="MobiDB-lite"/>
    </source>
</evidence>
<sequence>MEILLWWLPPVVVTAGAMVWVGWAGRARSTEPDRSDAAQERFRAAIERDLPAAARQVHAVRPVRERSTGIAVRPSQRPVPTARDRADETRRSA</sequence>
<keyword evidence="2" id="KW-0812">Transmembrane</keyword>
<dbReference type="Proteomes" id="UP000281738">
    <property type="component" value="Unassembled WGS sequence"/>
</dbReference>
<protein>
    <submittedName>
        <fullName evidence="3">Uncharacterized protein</fullName>
    </submittedName>
</protein>
<keyword evidence="2" id="KW-0472">Membrane</keyword>
<organism evidence="3 4">
    <name type="scientific">Nocardioides aurantiacus</name>
    <dbReference type="NCBI Taxonomy" id="86796"/>
    <lineage>
        <taxon>Bacteria</taxon>
        <taxon>Bacillati</taxon>
        <taxon>Actinomycetota</taxon>
        <taxon>Actinomycetes</taxon>
        <taxon>Propionibacteriales</taxon>
        <taxon>Nocardioidaceae</taxon>
        <taxon>Nocardioides</taxon>
    </lineage>
</organism>
<feature type="compositionally biased region" description="Basic and acidic residues" evidence="1">
    <location>
        <begin position="82"/>
        <end position="93"/>
    </location>
</feature>
<reference evidence="3 4" key="1">
    <citation type="submission" date="2018-11" db="EMBL/GenBank/DDBJ databases">
        <title>Sequencing the genomes of 1000 actinobacteria strains.</title>
        <authorList>
            <person name="Klenk H.-P."/>
        </authorList>
    </citation>
    <scope>NUCLEOTIDE SEQUENCE [LARGE SCALE GENOMIC DNA]</scope>
    <source>
        <strain evidence="3 4">DSM 12652</strain>
    </source>
</reference>
<name>A0A3N2CXU3_9ACTN</name>
<comment type="caution">
    <text evidence="3">The sequence shown here is derived from an EMBL/GenBank/DDBJ whole genome shotgun (WGS) entry which is preliminary data.</text>
</comment>
<dbReference type="EMBL" id="RKHO01000001">
    <property type="protein sequence ID" value="ROR92360.1"/>
    <property type="molecule type" value="Genomic_DNA"/>
</dbReference>
<evidence type="ECO:0000256" key="2">
    <source>
        <dbReference type="SAM" id="Phobius"/>
    </source>
</evidence>
<dbReference type="OrthoDB" id="3785987at2"/>
<gene>
    <name evidence="3" type="ORF">EDD33_3250</name>
</gene>
<evidence type="ECO:0000313" key="3">
    <source>
        <dbReference type="EMBL" id="ROR92360.1"/>
    </source>
</evidence>
<evidence type="ECO:0000313" key="4">
    <source>
        <dbReference type="Proteomes" id="UP000281738"/>
    </source>
</evidence>
<accession>A0A3N2CXU3</accession>
<proteinExistence type="predicted"/>
<feature type="transmembrane region" description="Helical" evidence="2">
    <location>
        <begin position="6"/>
        <end position="25"/>
    </location>
</feature>
<dbReference type="AlphaFoldDB" id="A0A3N2CXU3"/>
<feature type="region of interest" description="Disordered" evidence="1">
    <location>
        <begin position="57"/>
        <end position="93"/>
    </location>
</feature>
<dbReference type="RefSeq" id="WP_123391993.1">
    <property type="nucleotide sequence ID" value="NZ_RKHO01000001.1"/>
</dbReference>
<keyword evidence="2" id="KW-1133">Transmembrane helix</keyword>
<keyword evidence="4" id="KW-1185">Reference proteome</keyword>